<dbReference type="EMBL" id="JAGPXF010000003">
    <property type="protein sequence ID" value="KAH7251164.1"/>
    <property type="molecule type" value="Genomic_DNA"/>
</dbReference>
<proteinExistence type="predicted"/>
<comment type="caution">
    <text evidence="2">The sequence shown here is derived from an EMBL/GenBank/DDBJ whole genome shotgun (WGS) entry which is preliminary data.</text>
</comment>
<dbReference type="AlphaFoldDB" id="A0A8K0S3E8"/>
<name>A0A8K0S3E8_9HYPO</name>
<keyword evidence="3" id="KW-1185">Reference proteome</keyword>
<feature type="region of interest" description="Disordered" evidence="1">
    <location>
        <begin position="27"/>
        <end position="55"/>
    </location>
</feature>
<evidence type="ECO:0000313" key="2">
    <source>
        <dbReference type="EMBL" id="KAH7251164.1"/>
    </source>
</evidence>
<sequence>MKVLVSLGVSGIIWVLALFVNKFATRRENKSQTASGSDAKGQTKPRIDASSKGTANTVEVNGGGVFCGGVFCGGLRCRPSRTKHEDPELGE</sequence>
<reference evidence="2" key="1">
    <citation type="journal article" date="2021" name="Nat. Commun.">
        <title>Genetic determinants of endophytism in the Arabidopsis root mycobiome.</title>
        <authorList>
            <person name="Mesny F."/>
            <person name="Miyauchi S."/>
            <person name="Thiergart T."/>
            <person name="Pickel B."/>
            <person name="Atanasova L."/>
            <person name="Karlsson M."/>
            <person name="Huettel B."/>
            <person name="Barry K.W."/>
            <person name="Haridas S."/>
            <person name="Chen C."/>
            <person name="Bauer D."/>
            <person name="Andreopoulos W."/>
            <person name="Pangilinan J."/>
            <person name="LaButti K."/>
            <person name="Riley R."/>
            <person name="Lipzen A."/>
            <person name="Clum A."/>
            <person name="Drula E."/>
            <person name="Henrissat B."/>
            <person name="Kohler A."/>
            <person name="Grigoriev I.V."/>
            <person name="Martin F.M."/>
            <person name="Hacquard S."/>
        </authorList>
    </citation>
    <scope>NUCLEOTIDE SEQUENCE</scope>
    <source>
        <strain evidence="2">MPI-SDFR-AT-0068</strain>
    </source>
</reference>
<gene>
    <name evidence="2" type="ORF">BKA59DRAFT_471695</name>
</gene>
<accession>A0A8K0S3E8</accession>
<evidence type="ECO:0000313" key="3">
    <source>
        <dbReference type="Proteomes" id="UP000813427"/>
    </source>
</evidence>
<dbReference type="Proteomes" id="UP000813427">
    <property type="component" value="Unassembled WGS sequence"/>
</dbReference>
<organism evidence="2 3">
    <name type="scientific">Fusarium tricinctum</name>
    <dbReference type="NCBI Taxonomy" id="61284"/>
    <lineage>
        <taxon>Eukaryota</taxon>
        <taxon>Fungi</taxon>
        <taxon>Dikarya</taxon>
        <taxon>Ascomycota</taxon>
        <taxon>Pezizomycotina</taxon>
        <taxon>Sordariomycetes</taxon>
        <taxon>Hypocreomycetidae</taxon>
        <taxon>Hypocreales</taxon>
        <taxon>Nectriaceae</taxon>
        <taxon>Fusarium</taxon>
        <taxon>Fusarium tricinctum species complex</taxon>
    </lineage>
</organism>
<protein>
    <submittedName>
        <fullName evidence="2">Uncharacterized protein</fullName>
    </submittedName>
</protein>
<evidence type="ECO:0000256" key="1">
    <source>
        <dbReference type="SAM" id="MobiDB-lite"/>
    </source>
</evidence>